<sequence length="917" mass="101008">MPSSRKGPLHMLDVADHVELLPEDRTTTKDRRRNTLYVKVSEDGLRDDRSIDYSEYISKGKGLKSVASLRRDGRISVLFDLKDKVPDIPNDHARDIEEFGVDQQWRDCPILNIVIMIVGSRGDVQPYLALGKQLAKDGHRVRVATHETFRSFVGEAGLEFYSIGGNPQDLMSYMVKSALQSSADIRTILTLVPRVSDPGLLPGFESLTNGDIRKNRKMLTEMIQGCWLSCNSPCPDTGRAFAADAIISNPPAFAHIHCAEALGIPLLMSFTMPWTPTTAFVHPLVSIINSNAGSSLSNYLSYAAADLLTWQGIGDIINTFRTSTLGLSPLTLRSGPNFLERAKVPWTYCMSPSLVPKPYDWKNHIDVVGFYFLDLASNYQPPRELREFLEAGGAPVYIGFGSVVVDDPAAMSQIIFEATQIAGVRALVSVGWARPPSLGGLGGVSAPPNIFMLGNVPHDWLFDNERVCAVVHHGGAGTTAIGLAKGRPTVVVPFFGDQGFWGSMIHKAGAGPKPIHHKELTAQNLAEAIMFATSPQAKRAARNLARNIRDEDGVRKGVESFYRHLPLLNMRCDLDPSRLAVWWATDHCMKLSAFAAQTLADTNMIDMRSLTLHRPREYRPRNKSTSESPSGLGTNIFWSLTHAVLPSTRPSHANPESPPEPTQTGIMSAMASMHEGLMNPVANQPISPRSSANDELPHHRTYSAEKKSPTSPSARDPRRQRSRAETIITTVTDTVIKIMNVAKHPQQFFFSLPLHPSAWKSIQSPAARVHEHRPRLTRIAAGREDVRHSTAAQRAHIIKRFEEESRLTPMRQKLYREAVRRATKDGMEDDATRSNTSGGSSINSSGPSTSGTGSASPTTRLSRAPATYASGLKYGKPDCQAPKTVIREPESVMDNRDDARVDDETGEDLEHWQQVPI</sequence>
<dbReference type="Pfam" id="PF06722">
    <property type="entry name" value="EryCIII-like_C"/>
    <property type="match status" value="1"/>
</dbReference>
<feature type="compositionally biased region" description="Low complexity" evidence="2">
    <location>
        <begin position="834"/>
        <end position="859"/>
    </location>
</feature>
<evidence type="ECO:0000259" key="4">
    <source>
        <dbReference type="Pfam" id="PF06722"/>
    </source>
</evidence>
<feature type="compositionally biased region" description="Basic and acidic residues" evidence="2">
    <location>
        <begin position="821"/>
        <end position="832"/>
    </location>
</feature>
<dbReference type="FunFam" id="3.40.50.2000:FF:000009">
    <property type="entry name" value="Sterol 3-beta-glucosyltransferase UGT80A2"/>
    <property type="match status" value="1"/>
</dbReference>
<evidence type="ECO:0000256" key="2">
    <source>
        <dbReference type="SAM" id="MobiDB-lite"/>
    </source>
</evidence>
<feature type="region of interest" description="Disordered" evidence="2">
    <location>
        <begin position="821"/>
        <end position="917"/>
    </location>
</feature>
<dbReference type="InterPro" id="IPR050426">
    <property type="entry name" value="Glycosyltransferase_28"/>
</dbReference>
<dbReference type="Gene3D" id="3.40.50.2000">
    <property type="entry name" value="Glycogen Phosphorylase B"/>
    <property type="match status" value="2"/>
</dbReference>
<evidence type="ECO:0000313" key="6">
    <source>
        <dbReference type="Proteomes" id="UP000467700"/>
    </source>
</evidence>
<dbReference type="CDD" id="cd03784">
    <property type="entry name" value="GT1_Gtf-like"/>
    <property type="match status" value="1"/>
</dbReference>
<keyword evidence="1" id="KW-0808">Transferase</keyword>
<proteinExistence type="predicted"/>
<evidence type="ECO:0000256" key="1">
    <source>
        <dbReference type="ARBA" id="ARBA00022679"/>
    </source>
</evidence>
<dbReference type="GO" id="GO:0005975">
    <property type="term" value="P:carbohydrate metabolic process"/>
    <property type="evidence" value="ECO:0007669"/>
    <property type="project" value="InterPro"/>
</dbReference>
<comment type="caution">
    <text evidence="5">The sequence shown here is derived from an EMBL/GenBank/DDBJ whole genome shotgun (WGS) entry which is preliminary data.</text>
</comment>
<evidence type="ECO:0000259" key="3">
    <source>
        <dbReference type="Pfam" id="PF03033"/>
    </source>
</evidence>
<dbReference type="PANTHER" id="PTHR48050">
    <property type="entry name" value="STEROL 3-BETA-GLUCOSYLTRANSFERASE"/>
    <property type="match status" value="1"/>
</dbReference>
<gene>
    <name evidence="5" type="ORF">AAE3_LOCUS12628</name>
</gene>
<feature type="domain" description="Glycosyltransferase family 28 N-terminal" evidence="3">
    <location>
        <begin position="113"/>
        <end position="280"/>
    </location>
</feature>
<dbReference type="Proteomes" id="UP000467700">
    <property type="component" value="Unassembled WGS sequence"/>
</dbReference>
<dbReference type="AlphaFoldDB" id="A0A8S0X0P0"/>
<name>A0A8S0X0P0_CYCAE</name>
<feature type="compositionally biased region" description="Basic and acidic residues" evidence="2">
    <location>
        <begin position="695"/>
        <end position="708"/>
    </location>
</feature>
<dbReference type="InterPro" id="IPR002213">
    <property type="entry name" value="UDP_glucos_trans"/>
</dbReference>
<feature type="region of interest" description="Disordered" evidence="2">
    <location>
        <begin position="679"/>
        <end position="725"/>
    </location>
</feature>
<dbReference type="InterPro" id="IPR010610">
    <property type="entry name" value="EryCIII-like_C"/>
</dbReference>
<feature type="domain" description="Erythromycin biosynthesis protein CIII-like C-terminal" evidence="4">
    <location>
        <begin position="446"/>
        <end position="542"/>
    </location>
</feature>
<evidence type="ECO:0008006" key="7">
    <source>
        <dbReference type="Google" id="ProtNLM"/>
    </source>
</evidence>
<evidence type="ECO:0000313" key="5">
    <source>
        <dbReference type="EMBL" id="CAA7270416.1"/>
    </source>
</evidence>
<dbReference type="OrthoDB" id="5835829at2759"/>
<organism evidence="5 6">
    <name type="scientific">Cyclocybe aegerita</name>
    <name type="common">Black poplar mushroom</name>
    <name type="synonym">Agrocybe aegerita</name>
    <dbReference type="NCBI Taxonomy" id="1973307"/>
    <lineage>
        <taxon>Eukaryota</taxon>
        <taxon>Fungi</taxon>
        <taxon>Dikarya</taxon>
        <taxon>Basidiomycota</taxon>
        <taxon>Agaricomycotina</taxon>
        <taxon>Agaricomycetes</taxon>
        <taxon>Agaricomycetidae</taxon>
        <taxon>Agaricales</taxon>
        <taxon>Agaricineae</taxon>
        <taxon>Bolbitiaceae</taxon>
        <taxon>Cyclocybe</taxon>
    </lineage>
</organism>
<feature type="compositionally biased region" description="Basic and acidic residues" evidence="2">
    <location>
        <begin position="885"/>
        <end position="911"/>
    </location>
</feature>
<keyword evidence="6" id="KW-1185">Reference proteome</keyword>
<dbReference type="GO" id="GO:0016906">
    <property type="term" value="F:sterol 3-beta-glucosyltransferase activity"/>
    <property type="evidence" value="ECO:0007669"/>
    <property type="project" value="UniProtKB-ARBA"/>
</dbReference>
<dbReference type="EMBL" id="CACVBS010000090">
    <property type="protein sequence ID" value="CAA7270416.1"/>
    <property type="molecule type" value="Genomic_DNA"/>
</dbReference>
<feature type="compositionally biased region" description="Basic and acidic residues" evidence="2">
    <location>
        <begin position="715"/>
        <end position="724"/>
    </location>
</feature>
<dbReference type="Pfam" id="PF03033">
    <property type="entry name" value="Glyco_transf_28"/>
    <property type="match status" value="1"/>
</dbReference>
<dbReference type="InterPro" id="IPR004276">
    <property type="entry name" value="GlycoTrans_28_N"/>
</dbReference>
<dbReference type="PANTHER" id="PTHR48050:SF13">
    <property type="entry name" value="STEROL 3-BETA-GLUCOSYLTRANSFERASE UGT80A2"/>
    <property type="match status" value="1"/>
</dbReference>
<protein>
    <recommendedName>
        <fullName evidence="7">Glycosyltransferase family 28 N-terminal domain-containing protein</fullName>
    </recommendedName>
</protein>
<dbReference type="SUPFAM" id="SSF53756">
    <property type="entry name" value="UDP-Glycosyltransferase/glycogen phosphorylase"/>
    <property type="match status" value="1"/>
</dbReference>
<reference evidence="5 6" key="1">
    <citation type="submission" date="2020-01" db="EMBL/GenBank/DDBJ databases">
        <authorList>
            <person name="Gupta K D."/>
        </authorList>
    </citation>
    <scope>NUCLEOTIDE SEQUENCE [LARGE SCALE GENOMIC DNA]</scope>
</reference>
<feature type="compositionally biased region" description="Polar residues" evidence="2">
    <location>
        <begin position="681"/>
        <end position="693"/>
    </location>
</feature>
<accession>A0A8S0X0P0</accession>